<dbReference type="GO" id="GO:0004357">
    <property type="term" value="F:glutamate-cysteine ligase activity"/>
    <property type="evidence" value="ECO:0007669"/>
    <property type="project" value="UniProtKB-EC"/>
</dbReference>
<dbReference type="InterPro" id="IPR004308">
    <property type="entry name" value="GCS"/>
</dbReference>
<keyword evidence="5" id="KW-0317">Glutathione biosynthesis</keyword>
<keyword evidence="6" id="KW-0547">Nucleotide-binding</keyword>
<dbReference type="SUPFAM" id="SSF55931">
    <property type="entry name" value="Glutamine synthetase/guanido kinase"/>
    <property type="match status" value="1"/>
</dbReference>
<name>A0A7J6MN23_PEROL</name>
<feature type="compositionally biased region" description="Acidic residues" evidence="10">
    <location>
        <begin position="1"/>
        <end position="11"/>
    </location>
</feature>
<accession>A0A7J6MN23</accession>
<evidence type="ECO:0000256" key="4">
    <source>
        <dbReference type="ARBA" id="ARBA00022598"/>
    </source>
</evidence>
<dbReference type="Pfam" id="PF13855">
    <property type="entry name" value="LRR_8"/>
    <property type="match status" value="1"/>
</dbReference>
<keyword evidence="4" id="KW-0436">Ligase</keyword>
<dbReference type="Proteomes" id="UP000572268">
    <property type="component" value="Unassembled WGS sequence"/>
</dbReference>
<evidence type="ECO:0000256" key="3">
    <source>
        <dbReference type="ARBA" id="ARBA00012220"/>
    </source>
</evidence>
<dbReference type="PROSITE" id="PS51450">
    <property type="entry name" value="LRR"/>
    <property type="match status" value="1"/>
</dbReference>
<dbReference type="UniPathway" id="UPA00142">
    <property type="reaction ID" value="UER00209"/>
</dbReference>
<dbReference type="SUPFAM" id="SSF52058">
    <property type="entry name" value="L domain-like"/>
    <property type="match status" value="1"/>
</dbReference>
<evidence type="ECO:0000313" key="12">
    <source>
        <dbReference type="Proteomes" id="UP000572268"/>
    </source>
</evidence>
<dbReference type="PANTHER" id="PTHR11164">
    <property type="entry name" value="GLUTAMATE CYSTEINE LIGASE"/>
    <property type="match status" value="1"/>
</dbReference>
<dbReference type="InterPro" id="IPR001611">
    <property type="entry name" value="Leu-rich_rpt"/>
</dbReference>
<gene>
    <name evidence="11" type="ORF">FOL46_008156</name>
</gene>
<evidence type="ECO:0000256" key="2">
    <source>
        <dbReference type="ARBA" id="ARBA00008100"/>
    </source>
</evidence>
<evidence type="ECO:0000256" key="6">
    <source>
        <dbReference type="ARBA" id="ARBA00022741"/>
    </source>
</evidence>
<comment type="similarity">
    <text evidence="2">Belongs to the glutamate--cysteine ligase type 3 family.</text>
</comment>
<dbReference type="InterPro" id="IPR032675">
    <property type="entry name" value="LRR_dom_sf"/>
</dbReference>
<dbReference type="GO" id="GO:0006750">
    <property type="term" value="P:glutathione biosynthetic process"/>
    <property type="evidence" value="ECO:0007669"/>
    <property type="project" value="UniProtKB-UniPathway"/>
</dbReference>
<evidence type="ECO:0000256" key="5">
    <source>
        <dbReference type="ARBA" id="ARBA00022684"/>
    </source>
</evidence>
<keyword evidence="7" id="KW-0067">ATP-binding</keyword>
<dbReference type="EC" id="6.3.2.2" evidence="3"/>
<feature type="region of interest" description="Disordered" evidence="10">
    <location>
        <begin position="1"/>
        <end position="64"/>
    </location>
</feature>
<evidence type="ECO:0000313" key="11">
    <source>
        <dbReference type="EMBL" id="KAF4672914.1"/>
    </source>
</evidence>
<proteinExistence type="inferred from homology"/>
<sequence length="1016" mass="113802">MVEEKPEESTEADQTAGQSGPPALQVLVPEEEEGNSDGDGGNKEDAPVEEGEVPLPGIEPEVKEPPPVVVCDTPVILTKPMTVYLKLNNNSISSLAGFSESLTSVMVKHTERLQILDLSFNSLTKVDADILEYPNLQALYLHGNCIDTLSTFVKLRKLPKLRSLTANGNPIESREKVYRLYLVGALTWSEGESEYRLKALDHSAVTEEEAAIAQGWYAGHLHRAELMKEKMQLLREQQGIVVDKMDDSPVVPEYSVEVESQPKICWPELLWAVVKSFVAAPRHYDRDIFREYNVKKRKSMTDWFTPSVVRACPSLPVNPAEFAVEVSEEDMVMSLSNEDGCKWKYSIKVFEESCATHLEVVIFSSSEEEDTTVDPGPLQKHVDTLSSIALKVFFLSIAASGGVEDILAVPYPRDFAQICAIAKASEMMDPSLKKSEALFDFFGISLLCDVCWGLDSMEYILTSMPSDGVTPPKPYYYANKVLDKLHEVDSDTWKPEYASYMIEGVKVPPLLLAENDIAKQVLSSLMKRRRTAEAALPEDVHVMSIPAFPTLGAEYTHRDDHLKGPTAESILVPDDVITPHVRFQTLTKSVRARKGAKVAIAPPLYKDINTVSTGSVDFNPAKTPWQLRKTGLDQSRDPLKDRVYLDATVFGFGQCCLQCTFEAPSLPAARVLHDQMCVLAPLFLALSAAAPFQRGLVTDVDARYELLSQCVDDRTVEEADPKNPEFKQQGRMPETIHRYISTSAPESMSDLVVEHREDQKQRLMDAGMDEVFADYFAYIFYRDPMIIFKERIHLDNDHSIEHFEGMHSTHWTIVRIKPPPAMQYDIHWRVELRTPDVQMTDYENAAIVTVATLLARAIVRRAEGPDGSAGGQVSGLIPISKLRENMLRSQQRDALRCGKFWWNHEGSIIETSMVDIWCSPGGLLDVCRSELQKGMGDAAETSLDAELINFIEARTRGKVVTGAQWLRERLMRSPNYHRDSVITPAAAREIMDLVIQLGEAESYSDLKKIAPEMFDF</sequence>
<dbReference type="Gene3D" id="3.30.590.50">
    <property type="match status" value="2"/>
</dbReference>
<organism evidence="11 12">
    <name type="scientific">Perkinsus olseni</name>
    <name type="common">Perkinsus atlanticus</name>
    <dbReference type="NCBI Taxonomy" id="32597"/>
    <lineage>
        <taxon>Eukaryota</taxon>
        <taxon>Sar</taxon>
        <taxon>Alveolata</taxon>
        <taxon>Perkinsozoa</taxon>
        <taxon>Perkinsea</taxon>
        <taxon>Perkinsida</taxon>
        <taxon>Perkinsidae</taxon>
        <taxon>Perkinsus</taxon>
    </lineage>
</organism>
<dbReference type="EMBL" id="JABANN010000063">
    <property type="protein sequence ID" value="KAF4672914.1"/>
    <property type="molecule type" value="Genomic_DNA"/>
</dbReference>
<comment type="caution">
    <text evidence="11">The sequence shown here is derived from an EMBL/GenBank/DDBJ whole genome shotgun (WGS) entry which is preliminary data.</text>
</comment>
<evidence type="ECO:0000256" key="10">
    <source>
        <dbReference type="SAM" id="MobiDB-lite"/>
    </source>
</evidence>
<evidence type="ECO:0000256" key="8">
    <source>
        <dbReference type="ARBA" id="ARBA00030585"/>
    </source>
</evidence>
<dbReference type="Pfam" id="PF03074">
    <property type="entry name" value="GCS"/>
    <property type="match status" value="1"/>
</dbReference>
<reference evidence="11 12" key="1">
    <citation type="submission" date="2020-04" db="EMBL/GenBank/DDBJ databases">
        <title>Perkinsus olseni comparative genomics.</title>
        <authorList>
            <person name="Bogema D.R."/>
        </authorList>
    </citation>
    <scope>NUCLEOTIDE SEQUENCE [LARGE SCALE GENOMIC DNA]</scope>
    <source>
        <strain evidence="11">ATCC PRA-31</strain>
    </source>
</reference>
<evidence type="ECO:0000256" key="1">
    <source>
        <dbReference type="ARBA" id="ARBA00005006"/>
    </source>
</evidence>
<dbReference type="InterPro" id="IPR014746">
    <property type="entry name" value="Gln_synth/guanido_kin_cat_dom"/>
</dbReference>
<comment type="pathway">
    <text evidence="1">Sulfur metabolism; glutathione biosynthesis; glutathione from L-cysteine and L-glutamate: step 1/2.</text>
</comment>
<dbReference type="GO" id="GO:0005524">
    <property type="term" value="F:ATP binding"/>
    <property type="evidence" value="ECO:0007669"/>
    <property type="project" value="UniProtKB-KW"/>
</dbReference>
<dbReference type="AlphaFoldDB" id="A0A7J6MN23"/>
<dbReference type="PANTHER" id="PTHR11164:SF0">
    <property type="entry name" value="GLUTAMATE--CYSTEINE LIGASE CATALYTIC SUBUNIT"/>
    <property type="match status" value="1"/>
</dbReference>
<dbReference type="Gene3D" id="3.80.10.10">
    <property type="entry name" value="Ribonuclease Inhibitor"/>
    <property type="match status" value="1"/>
</dbReference>
<evidence type="ECO:0000256" key="7">
    <source>
        <dbReference type="ARBA" id="ARBA00022840"/>
    </source>
</evidence>
<evidence type="ECO:0000256" key="9">
    <source>
        <dbReference type="ARBA" id="ARBA00032122"/>
    </source>
</evidence>
<protein>
    <recommendedName>
        <fullName evidence="3">glutamate--cysteine ligase</fullName>
        <ecNumber evidence="3">6.3.2.2</ecNumber>
    </recommendedName>
    <alternativeName>
        <fullName evidence="9">Gamma-ECS</fullName>
    </alternativeName>
    <alternativeName>
        <fullName evidence="8">Gamma-glutamylcysteine synthetase</fullName>
    </alternativeName>
</protein>